<dbReference type="SUPFAM" id="SSF55658">
    <property type="entry name" value="L9 N-domain-like"/>
    <property type="match status" value="1"/>
</dbReference>
<comment type="cofactor">
    <cofactor evidence="2 9">
        <name>Mg(2+)</name>
        <dbReference type="ChEBI" id="CHEBI:18420"/>
    </cofactor>
</comment>
<feature type="domain" description="RNase H type-1" evidence="10">
    <location>
        <begin position="186"/>
        <end position="332"/>
    </location>
</feature>
<evidence type="ECO:0000256" key="3">
    <source>
        <dbReference type="ARBA" id="ARBA00005300"/>
    </source>
</evidence>
<dbReference type="PANTHER" id="PTHR10642:SF26">
    <property type="entry name" value="RIBONUCLEASE H1"/>
    <property type="match status" value="1"/>
</dbReference>
<comment type="similarity">
    <text evidence="3 9">Belongs to the RNase H family.</text>
</comment>
<dbReference type="GeneID" id="106062417"/>
<evidence type="ECO:0000313" key="12">
    <source>
        <dbReference type="RefSeq" id="XP_055884632.1"/>
    </source>
</evidence>
<dbReference type="GO" id="GO:0004523">
    <property type="term" value="F:RNA-DNA hybrid ribonuclease activity"/>
    <property type="evidence" value="ECO:0007669"/>
    <property type="project" value="UniProtKB-UniRule"/>
</dbReference>
<dbReference type="Gene3D" id="3.40.970.10">
    <property type="entry name" value="Ribonuclease H1, N-terminal domain"/>
    <property type="match status" value="1"/>
</dbReference>
<keyword evidence="11" id="KW-1185">Reference proteome</keyword>
<evidence type="ECO:0000256" key="4">
    <source>
        <dbReference type="ARBA" id="ARBA00022722"/>
    </source>
</evidence>
<protein>
    <recommendedName>
        <fullName evidence="9">Ribonuclease H1</fullName>
        <shortName evidence="9">RNase H1</shortName>
        <ecNumber evidence="9">3.1.26.4</ecNumber>
    </recommendedName>
</protein>
<organism evidence="11 12">
    <name type="scientific">Biomphalaria glabrata</name>
    <name type="common">Bloodfluke planorb</name>
    <name type="synonym">Freshwater snail</name>
    <dbReference type="NCBI Taxonomy" id="6526"/>
    <lineage>
        <taxon>Eukaryota</taxon>
        <taxon>Metazoa</taxon>
        <taxon>Spiralia</taxon>
        <taxon>Lophotrochozoa</taxon>
        <taxon>Mollusca</taxon>
        <taxon>Gastropoda</taxon>
        <taxon>Heterobranchia</taxon>
        <taxon>Euthyneura</taxon>
        <taxon>Panpulmonata</taxon>
        <taxon>Hygrophila</taxon>
        <taxon>Lymnaeoidea</taxon>
        <taxon>Planorbidae</taxon>
        <taxon>Biomphalaria</taxon>
    </lineage>
</organism>
<dbReference type="RefSeq" id="XP_055884633.1">
    <property type="nucleotide sequence ID" value="XM_056028658.1"/>
</dbReference>
<dbReference type="OrthoDB" id="407198at2759"/>
<dbReference type="Pfam" id="PF00075">
    <property type="entry name" value="RNase_H"/>
    <property type="match status" value="1"/>
</dbReference>
<dbReference type="RefSeq" id="XP_055884632.1">
    <property type="nucleotide sequence ID" value="XM_056028657.1"/>
</dbReference>
<dbReference type="GO" id="GO:0003676">
    <property type="term" value="F:nucleic acid binding"/>
    <property type="evidence" value="ECO:0007669"/>
    <property type="project" value="UniProtKB-UniRule"/>
</dbReference>
<dbReference type="CDD" id="cd09280">
    <property type="entry name" value="RNase_HI_eukaryote_like"/>
    <property type="match status" value="1"/>
</dbReference>
<gene>
    <name evidence="12 13 14" type="primary">LOC106062417</name>
</gene>
<keyword evidence="5 9" id="KW-0479">Metal-binding</keyword>
<evidence type="ECO:0000256" key="6">
    <source>
        <dbReference type="ARBA" id="ARBA00022759"/>
    </source>
</evidence>
<evidence type="ECO:0000313" key="11">
    <source>
        <dbReference type="Proteomes" id="UP001165740"/>
    </source>
</evidence>
<keyword evidence="4 9" id="KW-0540">Nuclease</keyword>
<dbReference type="FunFam" id="3.30.420.10:FF:000115">
    <property type="entry name" value="Ribonuclease H"/>
    <property type="match status" value="1"/>
</dbReference>
<evidence type="ECO:0000313" key="13">
    <source>
        <dbReference type="RefSeq" id="XP_055884633.1"/>
    </source>
</evidence>
<dbReference type="GO" id="GO:0043137">
    <property type="term" value="P:DNA replication, removal of RNA primer"/>
    <property type="evidence" value="ECO:0007669"/>
    <property type="project" value="TreeGrafter"/>
</dbReference>
<dbReference type="Pfam" id="PF01693">
    <property type="entry name" value="Cauli_VI"/>
    <property type="match status" value="1"/>
</dbReference>
<dbReference type="AlphaFoldDB" id="A0A9W3ABF4"/>
<dbReference type="InterPro" id="IPR037056">
    <property type="entry name" value="RNase_H1_N_sf"/>
</dbReference>
<evidence type="ECO:0000256" key="5">
    <source>
        <dbReference type="ARBA" id="ARBA00022723"/>
    </source>
</evidence>
<dbReference type="GO" id="GO:0000287">
    <property type="term" value="F:magnesium ion binding"/>
    <property type="evidence" value="ECO:0007669"/>
    <property type="project" value="UniProtKB-UniRule"/>
</dbReference>
<comment type="function">
    <text evidence="9">Endonuclease that specifically degrades the RNA of RNA-DNA hybrids.</text>
</comment>
<evidence type="ECO:0000256" key="1">
    <source>
        <dbReference type="ARBA" id="ARBA00000077"/>
    </source>
</evidence>
<dbReference type="RefSeq" id="XP_055884634.1">
    <property type="nucleotide sequence ID" value="XM_056028659.1"/>
</dbReference>
<dbReference type="InterPro" id="IPR036397">
    <property type="entry name" value="RNaseH_sf"/>
</dbReference>
<dbReference type="PROSITE" id="PS50879">
    <property type="entry name" value="RNASE_H_1"/>
    <property type="match status" value="1"/>
</dbReference>
<evidence type="ECO:0000259" key="10">
    <source>
        <dbReference type="PROSITE" id="PS50879"/>
    </source>
</evidence>
<dbReference type="Gene3D" id="3.30.420.10">
    <property type="entry name" value="Ribonuclease H-like superfamily/Ribonuclease H"/>
    <property type="match status" value="1"/>
</dbReference>
<comment type="catalytic activity">
    <reaction evidence="1 9">
        <text>Endonucleolytic cleavage to 5'-phosphomonoester.</text>
        <dbReference type="EC" id="3.1.26.4"/>
    </reaction>
</comment>
<dbReference type="PIRSF" id="PIRSF036852">
    <property type="entry name" value="Ribonuclease_H1_euk"/>
    <property type="match status" value="1"/>
</dbReference>
<dbReference type="OMA" id="IRSMTEW"/>
<evidence type="ECO:0000256" key="7">
    <source>
        <dbReference type="ARBA" id="ARBA00022801"/>
    </source>
</evidence>
<dbReference type="Proteomes" id="UP001165740">
    <property type="component" value="Chromosome 5"/>
</dbReference>
<keyword evidence="7 9" id="KW-0378">Hydrolase</keyword>
<dbReference type="PANTHER" id="PTHR10642">
    <property type="entry name" value="RIBONUCLEASE H1"/>
    <property type="match status" value="1"/>
</dbReference>
<evidence type="ECO:0000256" key="2">
    <source>
        <dbReference type="ARBA" id="ARBA00001946"/>
    </source>
</evidence>
<evidence type="ECO:0000313" key="14">
    <source>
        <dbReference type="RefSeq" id="XP_055884634.1"/>
    </source>
</evidence>
<name>A0A9W3ABF4_BIOGL</name>
<sequence length="338" mass="37616">MNRLFTYFFETMSLSKSGQFFYAVKRGRVPGVYLSWPECEKQIKGFPNPVFKKFPSKEDCYKFIGGENASSAFSKSSDFNPLANLCSKTPEKSSQSSSDTESTPQSLAYSVQLLNKNMKYVLESIETLKTGLLEVRTTLSRLENSFYTAPGSKRSYSTLDLSHESPCKVAKVENKMSDFTGSKFSDSEGVEVYTDGGCFSNGRSDARAGIGVYWAPNDPDNISEPLQGKPTNNRAEIYAALRAIQIAKKKGIPNLILHTDSQFLINGITKWIKGWKKKQWINSTGNPVINKDDFEALDEELKGINVKWVYVRGHNGNASNEAADRLAKSGAEKYGLQC</sequence>
<evidence type="ECO:0000256" key="9">
    <source>
        <dbReference type="PIRNR" id="PIRNR036852"/>
    </source>
</evidence>
<reference evidence="12 13" key="1">
    <citation type="submission" date="2025-04" db="UniProtKB">
        <authorList>
            <consortium name="RefSeq"/>
        </authorList>
    </citation>
    <scope>IDENTIFICATION</scope>
</reference>
<dbReference type="InterPro" id="IPR011320">
    <property type="entry name" value="RNase_H1_N"/>
</dbReference>
<dbReference type="InterPro" id="IPR012337">
    <property type="entry name" value="RNaseH-like_sf"/>
</dbReference>
<evidence type="ECO:0000256" key="8">
    <source>
        <dbReference type="ARBA" id="ARBA00022842"/>
    </source>
</evidence>
<dbReference type="InterPro" id="IPR050092">
    <property type="entry name" value="RNase_H"/>
</dbReference>
<keyword evidence="6 9" id="KW-0255">Endonuclease</keyword>
<dbReference type="FunFam" id="3.40.970.10:FF:000001">
    <property type="entry name" value="Ribonuclease H1"/>
    <property type="match status" value="1"/>
</dbReference>
<dbReference type="InterPro" id="IPR009027">
    <property type="entry name" value="Ribosomal_bL9/RNase_H1_N"/>
</dbReference>
<dbReference type="InterPro" id="IPR002156">
    <property type="entry name" value="RNaseH_domain"/>
</dbReference>
<dbReference type="SUPFAM" id="SSF53098">
    <property type="entry name" value="Ribonuclease H-like"/>
    <property type="match status" value="1"/>
</dbReference>
<proteinExistence type="inferred from homology"/>
<keyword evidence="8 9" id="KW-0460">Magnesium</keyword>
<dbReference type="InterPro" id="IPR017067">
    <property type="entry name" value="RNase_H1_euk"/>
</dbReference>
<dbReference type="EC" id="3.1.26.4" evidence="9"/>
<accession>A0A9W3ABF4</accession>